<dbReference type="PANTHER" id="PTHR34202:SF1">
    <property type="entry name" value="UPF0548 PROTEIN"/>
    <property type="match status" value="1"/>
</dbReference>
<organism evidence="2 3">
    <name type="scientific">Parafrankia colletiae</name>
    <dbReference type="NCBI Taxonomy" id="573497"/>
    <lineage>
        <taxon>Bacteria</taxon>
        <taxon>Bacillati</taxon>
        <taxon>Actinomycetota</taxon>
        <taxon>Actinomycetes</taxon>
        <taxon>Frankiales</taxon>
        <taxon>Frankiaceae</taxon>
        <taxon>Parafrankia</taxon>
    </lineage>
</organism>
<dbReference type="RefSeq" id="WP_071088720.1">
    <property type="nucleotide sequence ID" value="NZ_MBLM01000147.1"/>
</dbReference>
<dbReference type="InterPro" id="IPR014457">
    <property type="entry name" value="UCP010260"/>
</dbReference>
<dbReference type="PIRSF" id="PIRSF010260">
    <property type="entry name" value="UCP010260"/>
    <property type="match status" value="1"/>
</dbReference>
<dbReference type="OrthoDB" id="120660at2"/>
<keyword evidence="3" id="KW-1185">Reference proteome</keyword>
<evidence type="ECO:0000313" key="2">
    <source>
        <dbReference type="EMBL" id="OHV31147.1"/>
    </source>
</evidence>
<dbReference type="Pfam" id="PF09348">
    <property type="entry name" value="DUF1990"/>
    <property type="match status" value="1"/>
</dbReference>
<accession>A0A1S1QBZ7</accession>
<proteinExistence type="predicted"/>
<protein>
    <recommendedName>
        <fullName evidence="1">DUF1990 domain-containing protein</fullName>
    </recommendedName>
</protein>
<evidence type="ECO:0000313" key="3">
    <source>
        <dbReference type="Proteomes" id="UP000179627"/>
    </source>
</evidence>
<feature type="domain" description="DUF1990" evidence="1">
    <location>
        <begin position="22"/>
        <end position="176"/>
    </location>
</feature>
<gene>
    <name evidence="2" type="ORF">CC117_26825</name>
</gene>
<evidence type="ECO:0000259" key="1">
    <source>
        <dbReference type="Pfam" id="PF09348"/>
    </source>
</evidence>
<dbReference type="PANTHER" id="PTHR34202">
    <property type="entry name" value="UPF0548 PROTEIN"/>
    <property type="match status" value="1"/>
</dbReference>
<comment type="caution">
    <text evidence="2">The sequence shown here is derived from an EMBL/GenBank/DDBJ whole genome shotgun (WGS) entry which is preliminary data.</text>
</comment>
<sequence>MRLLVAAGLEQELVHCQDAELTYPERGATATDLPDGYRHLRRRVLLGQGQPAFSVAAAVVMSWGMHRRAGLRLAASSAGADVGATVVMCAGWGGVGVLAACRVVWVLDEPDRRGFAYGTLPDHPEVGEEAFVVERDADDAVWLGITAFSRPNGFLPRLAGPAGLRAQTMMTTRYARVVRDAVGYREV</sequence>
<dbReference type="Proteomes" id="UP000179627">
    <property type="component" value="Unassembled WGS sequence"/>
</dbReference>
<dbReference type="EMBL" id="MBLM01000147">
    <property type="protein sequence ID" value="OHV31147.1"/>
    <property type="molecule type" value="Genomic_DNA"/>
</dbReference>
<dbReference type="AlphaFoldDB" id="A0A1S1QBZ7"/>
<reference evidence="3" key="1">
    <citation type="submission" date="2016-07" db="EMBL/GenBank/DDBJ databases">
        <title>Sequence Frankia sp. strain CcI1.17.</title>
        <authorList>
            <person name="Ghodhbane-Gtari F."/>
            <person name="Swanson E."/>
            <person name="Gueddou A."/>
            <person name="Morris K."/>
            <person name="Hezbri K."/>
            <person name="Ktari A."/>
            <person name="Nouioui I."/>
            <person name="Abebe-Akele F."/>
            <person name="Simpson S."/>
            <person name="Thomas K."/>
            <person name="Gtari M."/>
            <person name="Tisa L.S."/>
            <person name="Hurst S."/>
        </authorList>
    </citation>
    <scope>NUCLEOTIDE SEQUENCE [LARGE SCALE GENOMIC DNA]</scope>
    <source>
        <strain evidence="3">Cc1.17</strain>
    </source>
</reference>
<name>A0A1S1QBZ7_9ACTN</name>
<dbReference type="InterPro" id="IPR018960">
    <property type="entry name" value="DUF1990"/>
</dbReference>